<dbReference type="RefSeq" id="WP_094756761.1">
    <property type="nucleotide sequence ID" value="NZ_FRAJ01000008.1"/>
</dbReference>
<dbReference type="InterPro" id="IPR002559">
    <property type="entry name" value="Transposase_11"/>
</dbReference>
<dbReference type="Proteomes" id="UP000184082">
    <property type="component" value="Unassembled WGS sequence"/>
</dbReference>
<protein>
    <submittedName>
        <fullName evidence="2">Transposase DDE domain-containing protein</fullName>
    </submittedName>
</protein>
<accession>A0A1M6PID7</accession>
<keyword evidence="3" id="KW-1185">Reference proteome</keyword>
<gene>
    <name evidence="2" type="ORF">SAMN02745883_01217</name>
</gene>
<dbReference type="Pfam" id="PF01609">
    <property type="entry name" value="DDE_Tnp_1"/>
    <property type="match status" value="1"/>
</dbReference>
<dbReference type="InterPro" id="IPR039365">
    <property type="entry name" value="IS701-like"/>
</dbReference>
<evidence type="ECO:0000313" key="2">
    <source>
        <dbReference type="EMBL" id="SHK07670.1"/>
    </source>
</evidence>
<reference evidence="2 3" key="1">
    <citation type="submission" date="2016-11" db="EMBL/GenBank/DDBJ databases">
        <authorList>
            <person name="Jaros S."/>
            <person name="Januszkiewicz K."/>
            <person name="Wedrychowicz H."/>
        </authorList>
    </citation>
    <scope>NUCLEOTIDE SEQUENCE [LARGE SCALE GENOMIC DNA]</scope>
    <source>
        <strain evidence="2 3">DSM 14501</strain>
    </source>
</reference>
<feature type="domain" description="Transposase IS4-like" evidence="1">
    <location>
        <begin position="98"/>
        <end position="277"/>
    </location>
</feature>
<dbReference type="PANTHER" id="PTHR33627">
    <property type="entry name" value="TRANSPOSASE"/>
    <property type="match status" value="1"/>
</dbReference>
<sequence>MINCLIRNRIAYLNLFLETHIKSKSVGFLVIDDTVNPKPTAKKIEGLDFHFSHAEGKSVWSHCIVTSNFVAGDISILIDYKPYYKKEYCKDINKQFKNKMQLAKELVNSFEKPFNCEKIYVLTDSWYTSNPIIEECLSKGYHLIGAIKSNRKIAPKGIKLQLSQFEKYINPDALDVVTIKGKNYKVYTYEGSVAKIENAIVLICYEVENGNLKAPIYLISTDIELDAKTIIEYYLNRWSIETNYKYLKSNLGFNKYRVRSILSIERYFLIVFLAINFLEIFRLYQKDLMLKTIGETIRYQNSLTAKEIIMFIYYKAQQNVSISEIYRTLKVA</sequence>
<dbReference type="GO" id="GO:0004803">
    <property type="term" value="F:transposase activity"/>
    <property type="evidence" value="ECO:0007669"/>
    <property type="project" value="InterPro"/>
</dbReference>
<dbReference type="EMBL" id="FRAJ01000008">
    <property type="protein sequence ID" value="SHK07670.1"/>
    <property type="molecule type" value="Genomic_DNA"/>
</dbReference>
<evidence type="ECO:0000313" key="3">
    <source>
        <dbReference type="Proteomes" id="UP000184082"/>
    </source>
</evidence>
<dbReference type="Gene3D" id="3.90.350.10">
    <property type="entry name" value="Transposase Inhibitor Protein From Tn5, Chain A, domain 1"/>
    <property type="match status" value="1"/>
</dbReference>
<dbReference type="InterPro" id="IPR012337">
    <property type="entry name" value="RNaseH-like_sf"/>
</dbReference>
<dbReference type="PANTHER" id="PTHR33627:SF1">
    <property type="entry name" value="TRANSPOSASE"/>
    <property type="match status" value="1"/>
</dbReference>
<dbReference type="GO" id="GO:0006313">
    <property type="term" value="P:DNA transposition"/>
    <property type="evidence" value="ECO:0007669"/>
    <property type="project" value="InterPro"/>
</dbReference>
<evidence type="ECO:0000259" key="1">
    <source>
        <dbReference type="Pfam" id="PF01609"/>
    </source>
</evidence>
<dbReference type="AlphaFoldDB" id="A0A1M6PID7"/>
<dbReference type="GO" id="GO:0003677">
    <property type="term" value="F:DNA binding"/>
    <property type="evidence" value="ECO:0007669"/>
    <property type="project" value="InterPro"/>
</dbReference>
<proteinExistence type="predicted"/>
<dbReference type="SUPFAM" id="SSF53098">
    <property type="entry name" value="Ribonuclease H-like"/>
    <property type="match status" value="1"/>
</dbReference>
<dbReference type="NCBIfam" id="NF033540">
    <property type="entry name" value="transpos_IS701"/>
    <property type="match status" value="1"/>
</dbReference>
<dbReference type="STRING" id="1121266.SAMN02745883_01217"/>
<organism evidence="2 3">
    <name type="scientific">Caminicella sporogenes DSM 14501</name>
    <dbReference type="NCBI Taxonomy" id="1121266"/>
    <lineage>
        <taxon>Bacteria</taxon>
        <taxon>Bacillati</taxon>
        <taxon>Bacillota</taxon>
        <taxon>Clostridia</taxon>
        <taxon>Peptostreptococcales</taxon>
        <taxon>Caminicellaceae</taxon>
        <taxon>Caminicella</taxon>
    </lineage>
</organism>
<name>A0A1M6PID7_9FIRM</name>